<reference evidence="2 3" key="1">
    <citation type="submission" date="2016-10" db="EMBL/GenBank/DDBJ databases">
        <authorList>
            <person name="de Groot N.N."/>
        </authorList>
    </citation>
    <scope>NUCLEOTIDE SEQUENCE [LARGE SCALE GENOMIC DNA]</scope>
    <source>
        <strain evidence="2 3">CGMCC 1.11030</strain>
    </source>
</reference>
<feature type="compositionally biased region" description="Low complexity" evidence="1">
    <location>
        <begin position="78"/>
        <end position="100"/>
    </location>
</feature>
<feature type="region of interest" description="Disordered" evidence="1">
    <location>
        <begin position="1"/>
        <end position="29"/>
    </location>
</feature>
<feature type="region of interest" description="Disordered" evidence="1">
    <location>
        <begin position="229"/>
        <end position="258"/>
    </location>
</feature>
<sequence>MVPSGAAGRPFPKGRPTDARGVNGPGRHARARFRSTAPCAPAACAPAACLRIACRPGPRLPAWAAPAGPRGRPDRARQPAPHSSRSPPCTPSAATASAACPPAPPRSLPDPAAAPCPRPGARPALPPRAGRPPQGARVARRRRRRLRAGRSSGRPPATRRRRPPPRRGPDMGPERVRGAAPPRLGGGASDGRERGSAAQAASAMPGRFRARTRSRISCRAATWLIEKAKPWSRRSSSVSPLRNISRKITRSEKPGTRR</sequence>
<proteinExistence type="predicted"/>
<dbReference type="Proteomes" id="UP000199377">
    <property type="component" value="Unassembled WGS sequence"/>
</dbReference>
<feature type="compositionally biased region" description="Polar residues" evidence="1">
    <location>
        <begin position="233"/>
        <end position="242"/>
    </location>
</feature>
<gene>
    <name evidence="2" type="ORF">SAMN05216258_103115</name>
</gene>
<evidence type="ECO:0000313" key="3">
    <source>
        <dbReference type="Proteomes" id="UP000199377"/>
    </source>
</evidence>
<feature type="region of interest" description="Disordered" evidence="1">
    <location>
        <begin position="62"/>
        <end position="213"/>
    </location>
</feature>
<protein>
    <submittedName>
        <fullName evidence="2">Uncharacterized protein</fullName>
    </submittedName>
</protein>
<accession>A0A1I3E0F1</accession>
<evidence type="ECO:0000313" key="2">
    <source>
        <dbReference type="EMBL" id="SFH92446.1"/>
    </source>
</evidence>
<feature type="compositionally biased region" description="Basic and acidic residues" evidence="1">
    <location>
        <begin position="249"/>
        <end position="258"/>
    </location>
</feature>
<evidence type="ECO:0000256" key="1">
    <source>
        <dbReference type="SAM" id="MobiDB-lite"/>
    </source>
</evidence>
<dbReference type="AlphaFoldDB" id="A0A1I3E0F1"/>
<feature type="compositionally biased region" description="Basic residues" evidence="1">
    <location>
        <begin position="138"/>
        <end position="148"/>
    </location>
</feature>
<feature type="compositionally biased region" description="Basic and acidic residues" evidence="1">
    <location>
        <begin position="167"/>
        <end position="177"/>
    </location>
</feature>
<name>A0A1I3E0F1_9RHOB</name>
<feature type="compositionally biased region" description="Pro residues" evidence="1">
    <location>
        <begin position="101"/>
        <end position="130"/>
    </location>
</feature>
<organism evidence="2 3">
    <name type="scientific">Albimonas pacifica</name>
    <dbReference type="NCBI Taxonomy" id="1114924"/>
    <lineage>
        <taxon>Bacteria</taxon>
        <taxon>Pseudomonadati</taxon>
        <taxon>Pseudomonadota</taxon>
        <taxon>Alphaproteobacteria</taxon>
        <taxon>Rhodobacterales</taxon>
        <taxon>Paracoccaceae</taxon>
        <taxon>Albimonas</taxon>
    </lineage>
</organism>
<dbReference type="EMBL" id="FOQH01000003">
    <property type="protein sequence ID" value="SFH92446.1"/>
    <property type="molecule type" value="Genomic_DNA"/>
</dbReference>
<keyword evidence="3" id="KW-1185">Reference proteome</keyword>